<evidence type="ECO:0000259" key="4">
    <source>
        <dbReference type="Pfam" id="PF04650"/>
    </source>
</evidence>
<organism evidence="5 6">
    <name type="scientific">Streptococcus suis</name>
    <dbReference type="NCBI Taxonomy" id="1307"/>
    <lineage>
        <taxon>Bacteria</taxon>
        <taxon>Bacillati</taxon>
        <taxon>Bacillota</taxon>
        <taxon>Bacilli</taxon>
        <taxon>Lactobacillales</taxon>
        <taxon>Streptococcaceae</taxon>
        <taxon>Streptococcus</taxon>
    </lineage>
</organism>
<reference evidence="5 6" key="1">
    <citation type="submission" date="2016-02" db="EMBL/GenBank/DDBJ databases">
        <authorList>
            <consortium name="Pathogen Informatics"/>
        </authorList>
    </citation>
    <scope>NUCLEOTIDE SEQUENCE [LARGE SCALE GENOMIC DNA]</scope>
    <source>
        <strain evidence="5 6">LSS64</strain>
    </source>
</reference>
<protein>
    <submittedName>
        <fullName evidence="5">Putative IgA-specific zinc metalloproteinase</fullName>
        <ecNumber evidence="5">3.4.24.13</ecNumber>
    </submittedName>
</protein>
<keyword evidence="2" id="KW-0812">Transmembrane</keyword>
<dbReference type="AlphaFoldDB" id="A0A0Z8IEY6"/>
<feature type="transmembrane region" description="Helical" evidence="2">
    <location>
        <begin position="112"/>
        <end position="130"/>
    </location>
</feature>
<dbReference type="Proteomes" id="UP000074850">
    <property type="component" value="Unassembled WGS sequence"/>
</dbReference>
<dbReference type="NCBIfam" id="TIGR01168">
    <property type="entry name" value="YSIRK_signal"/>
    <property type="match status" value="1"/>
</dbReference>
<dbReference type="Pfam" id="PF04650">
    <property type="entry name" value="YSIRK_signal"/>
    <property type="match status" value="1"/>
</dbReference>
<evidence type="ECO:0000313" key="6">
    <source>
        <dbReference type="Proteomes" id="UP000074850"/>
    </source>
</evidence>
<keyword evidence="1 3" id="KW-0732">Signal</keyword>
<proteinExistence type="predicted"/>
<dbReference type="RefSeq" id="WP_044760394.1">
    <property type="nucleotide sequence ID" value="NZ_CEFC01000162.1"/>
</dbReference>
<feature type="domain" description="YSIRK Gram-positive signal peptide" evidence="4">
    <location>
        <begin position="7"/>
        <end position="32"/>
    </location>
</feature>
<name>A0A0Z8IEY6_STRSU</name>
<keyword evidence="2" id="KW-0472">Membrane</keyword>
<keyword evidence="2" id="KW-1133">Transmembrane helix</keyword>
<dbReference type="EMBL" id="FIHM01000023">
    <property type="protein sequence ID" value="CYV34108.1"/>
    <property type="molecule type" value="Genomic_DNA"/>
</dbReference>
<dbReference type="EC" id="3.4.24.13" evidence="5"/>
<evidence type="ECO:0000256" key="2">
    <source>
        <dbReference type="SAM" id="Phobius"/>
    </source>
</evidence>
<dbReference type="InterPro" id="IPR005877">
    <property type="entry name" value="YSIRK_signal_dom"/>
</dbReference>
<evidence type="ECO:0000256" key="3">
    <source>
        <dbReference type="SAM" id="SignalP"/>
    </source>
</evidence>
<accession>A0A0Z8IEY6</accession>
<feature type="chain" id="PRO_5039448642" evidence="3">
    <location>
        <begin position="38"/>
        <end position="157"/>
    </location>
</feature>
<feature type="signal peptide" evidence="3">
    <location>
        <begin position="1"/>
        <end position="37"/>
    </location>
</feature>
<keyword evidence="5" id="KW-0378">Hydrolase</keyword>
<evidence type="ECO:0000313" key="5">
    <source>
        <dbReference type="EMBL" id="CYV34108.1"/>
    </source>
</evidence>
<gene>
    <name evidence="5" type="primary">zmpC_4</name>
    <name evidence="5" type="ORF">ERS132426_01208</name>
</gene>
<sequence length="157" mass="17252">MKKQFNEKQERFSLRKLSVGLVSATVASLFFVASVAAAPSVSAQSINYTYVTEQELTDAEKELIIRDLSGFAQATDANYYLVYRPVGASKAPIVVNANSQSKILPKTDVLETGAMALAGLSLLVVAIKLGKKSRRNLRVLSFLPQRGQVSWHRQVQH</sequence>
<dbReference type="GO" id="GO:0016787">
    <property type="term" value="F:hydrolase activity"/>
    <property type="evidence" value="ECO:0007669"/>
    <property type="project" value="UniProtKB-KW"/>
</dbReference>
<evidence type="ECO:0000256" key="1">
    <source>
        <dbReference type="ARBA" id="ARBA00022729"/>
    </source>
</evidence>